<evidence type="ECO:0000256" key="4">
    <source>
        <dbReference type="ARBA" id="ARBA00023136"/>
    </source>
</evidence>
<gene>
    <name evidence="7" type="ORF">HNQ01_002425</name>
</gene>
<evidence type="ECO:0000313" key="8">
    <source>
        <dbReference type="Proteomes" id="UP001516061"/>
    </source>
</evidence>
<evidence type="ECO:0000313" key="7">
    <source>
        <dbReference type="EMBL" id="NRT56682.1"/>
    </source>
</evidence>
<evidence type="ECO:0000256" key="1">
    <source>
        <dbReference type="ARBA" id="ARBA00004141"/>
    </source>
</evidence>
<keyword evidence="4 5" id="KW-0472">Membrane</keyword>
<comment type="subcellular location">
    <subcellularLocation>
        <location evidence="1">Membrane</location>
        <topology evidence="1">Multi-pass membrane protein</topology>
    </subcellularLocation>
</comment>
<accession>A0ABX2G5K0</accession>
<protein>
    <submittedName>
        <fullName evidence="7">Membrane protein</fullName>
    </submittedName>
</protein>
<dbReference type="InterPro" id="IPR009915">
    <property type="entry name" value="NnrU_dom"/>
</dbReference>
<keyword evidence="3 5" id="KW-1133">Transmembrane helix</keyword>
<dbReference type="RefSeq" id="WP_173805686.1">
    <property type="nucleotide sequence ID" value="NZ_JABSNM010000009.1"/>
</dbReference>
<keyword evidence="2 5" id="KW-0812">Transmembrane</keyword>
<name>A0ABX2G5K0_9BURK</name>
<feature type="transmembrane region" description="Helical" evidence="5">
    <location>
        <begin position="71"/>
        <end position="93"/>
    </location>
</feature>
<keyword evidence="8" id="KW-1185">Reference proteome</keyword>
<reference evidence="7 8" key="1">
    <citation type="submission" date="2020-05" db="EMBL/GenBank/DDBJ databases">
        <title>Genomic Encyclopedia of Type Strains, Phase IV (KMG-V): Genome sequencing to study the core and pangenomes of soil and plant-associated prokaryotes.</title>
        <authorList>
            <person name="Whitman W."/>
        </authorList>
    </citation>
    <scope>NUCLEOTIDE SEQUENCE [LARGE SCALE GENOMIC DNA]</scope>
    <source>
        <strain evidence="7 8">C29</strain>
    </source>
</reference>
<evidence type="ECO:0000256" key="2">
    <source>
        <dbReference type="ARBA" id="ARBA00022692"/>
    </source>
</evidence>
<dbReference type="Proteomes" id="UP001516061">
    <property type="component" value="Unassembled WGS sequence"/>
</dbReference>
<feature type="domain" description="NnrU" evidence="6">
    <location>
        <begin position="3"/>
        <end position="190"/>
    </location>
</feature>
<feature type="transmembrane region" description="Helical" evidence="5">
    <location>
        <begin position="164"/>
        <end position="183"/>
    </location>
</feature>
<dbReference type="EMBL" id="JABSNM010000009">
    <property type="protein sequence ID" value="NRT56682.1"/>
    <property type="molecule type" value="Genomic_DNA"/>
</dbReference>
<feature type="transmembrane region" description="Helical" evidence="5">
    <location>
        <begin position="113"/>
        <end position="143"/>
    </location>
</feature>
<sequence length="192" mass="20958">MAVLIAGLLLFLGMHSTRVLAEGWRADRIDRHGVLAWRVAHSLLSLLGLGLLAWGYTLARLDPLPLWRPPAAMRHITALLMLPAFVLLASTWVPGSRLKAAVRHPMLLGVKTWALAHLLANGTLADLMLFGGFLAWAVAAFRAARRRDRALGDPPLPLHSGRDVITSLAGIFAWIVFALWLHGPLIGVRPFG</sequence>
<comment type="caution">
    <text evidence="7">The sequence shown here is derived from an EMBL/GenBank/DDBJ whole genome shotgun (WGS) entry which is preliminary data.</text>
</comment>
<evidence type="ECO:0000259" key="6">
    <source>
        <dbReference type="Pfam" id="PF07298"/>
    </source>
</evidence>
<dbReference type="Pfam" id="PF07298">
    <property type="entry name" value="NnrU"/>
    <property type="match status" value="1"/>
</dbReference>
<organism evidence="7 8">
    <name type="scientific">Sphaerotilus uruguayifluvii</name>
    <dbReference type="NCBI Taxonomy" id="2735897"/>
    <lineage>
        <taxon>Bacteria</taxon>
        <taxon>Pseudomonadati</taxon>
        <taxon>Pseudomonadota</taxon>
        <taxon>Betaproteobacteria</taxon>
        <taxon>Burkholderiales</taxon>
        <taxon>Sphaerotilaceae</taxon>
        <taxon>Sphaerotilus</taxon>
    </lineage>
</organism>
<feature type="transmembrane region" description="Helical" evidence="5">
    <location>
        <begin position="37"/>
        <end position="59"/>
    </location>
</feature>
<proteinExistence type="predicted"/>
<evidence type="ECO:0000256" key="3">
    <source>
        <dbReference type="ARBA" id="ARBA00022989"/>
    </source>
</evidence>
<evidence type="ECO:0000256" key="5">
    <source>
        <dbReference type="SAM" id="Phobius"/>
    </source>
</evidence>